<protein>
    <submittedName>
        <fullName evidence="2">Uncharacterized protein</fullName>
    </submittedName>
</protein>
<accession>A0ABQ8A8C2</accession>
<evidence type="ECO:0000313" key="3">
    <source>
        <dbReference type="Proteomes" id="UP000824890"/>
    </source>
</evidence>
<dbReference type="Proteomes" id="UP000824890">
    <property type="component" value="Unassembled WGS sequence"/>
</dbReference>
<organism evidence="2 3">
    <name type="scientific">Brassica napus</name>
    <name type="common">Rape</name>
    <dbReference type="NCBI Taxonomy" id="3708"/>
    <lineage>
        <taxon>Eukaryota</taxon>
        <taxon>Viridiplantae</taxon>
        <taxon>Streptophyta</taxon>
        <taxon>Embryophyta</taxon>
        <taxon>Tracheophyta</taxon>
        <taxon>Spermatophyta</taxon>
        <taxon>Magnoliopsida</taxon>
        <taxon>eudicotyledons</taxon>
        <taxon>Gunneridae</taxon>
        <taxon>Pentapetalae</taxon>
        <taxon>rosids</taxon>
        <taxon>malvids</taxon>
        <taxon>Brassicales</taxon>
        <taxon>Brassicaceae</taxon>
        <taxon>Brassiceae</taxon>
        <taxon>Brassica</taxon>
    </lineage>
</organism>
<keyword evidence="3" id="KW-1185">Reference proteome</keyword>
<reference evidence="2 3" key="1">
    <citation type="submission" date="2021-05" db="EMBL/GenBank/DDBJ databases">
        <title>Genome Assembly of Synthetic Allotetraploid Brassica napus Reveals Homoeologous Exchanges between Subgenomes.</title>
        <authorList>
            <person name="Davis J.T."/>
        </authorList>
    </citation>
    <scope>NUCLEOTIDE SEQUENCE [LARGE SCALE GENOMIC DNA]</scope>
    <source>
        <strain evidence="3">cv. Da-Ae</strain>
        <tissue evidence="2">Seedling</tissue>
    </source>
</reference>
<dbReference type="EMBL" id="JAGKQM010000013">
    <property type="protein sequence ID" value="KAH0888797.1"/>
    <property type="molecule type" value="Genomic_DNA"/>
</dbReference>
<name>A0ABQ8A8C2_BRANA</name>
<feature type="compositionally biased region" description="Basic and acidic residues" evidence="1">
    <location>
        <begin position="575"/>
        <end position="620"/>
    </location>
</feature>
<gene>
    <name evidence="2" type="ORF">HID58_051226</name>
</gene>
<feature type="region of interest" description="Disordered" evidence="1">
    <location>
        <begin position="570"/>
        <end position="665"/>
    </location>
</feature>
<sequence>MVKQLIETAASRPISDVDGVRGRRRRLLRPFFSTSSSSSVFGSVYTFFSGLVGVNSSTRERSVEEASVAELVLPLVTCQLCHCLPSFSLSLCNSLKPDLSMDSPVSSRPFMSRTPCFNLQRLSPDAFSLSRCLSSSIEFSIRSPFAVSRRQASHVRLGSSGSEPHPVGDLFRSSSDPYTSALPQPLTPHLLVVAVVEVMKLTIIWRRRSHSGFNTTVLTLPLRLPPLPRLSPSASPPFPLVLVTTRRVSVRKPDISLDLNFHCAVMDLRFSSGLNESFLFRYGNIGVLLLSWISVCVPLWIMVKSIISSRHRLYYTPNIKAAPSHQGFYGAKLLRLNLCLLVTAGSIVQECCFARFVYVFLTVASLSHYTVSSIDGSSQSRICGLPDLLVAGTIVQECGLARFTNYITAAPPSHYAVSSIDGSSQSQLCDLQTGIVARRPIAISSQIGLQTFNGSYGSRASHLKFLPINIPTSSYRCINVVFDYQLFFRTIAMRSKVKLPFGFLHFAEHDSPFDGREKTSPDAGIFRFSATEDIVYERNKSQRYRSYDPHYDARHTIDSQRRYRSLIEANRQHRSREPSQEWQRNHYSDTSQNRRESPYNRRVGEARSPLRNDNHNHNSMEYDSALSGARGRDMMRREESRSSRGGKSLSIRGNPLPDAKSPAPQEAFNEALEEVREVMVQYTQCADPSESATRRERL</sequence>
<feature type="compositionally biased region" description="Basic and acidic residues" evidence="1">
    <location>
        <begin position="630"/>
        <end position="642"/>
    </location>
</feature>
<evidence type="ECO:0000313" key="2">
    <source>
        <dbReference type="EMBL" id="KAH0888797.1"/>
    </source>
</evidence>
<feature type="compositionally biased region" description="Low complexity" evidence="1">
    <location>
        <begin position="643"/>
        <end position="653"/>
    </location>
</feature>
<evidence type="ECO:0000256" key="1">
    <source>
        <dbReference type="SAM" id="MobiDB-lite"/>
    </source>
</evidence>
<proteinExistence type="predicted"/>
<comment type="caution">
    <text evidence="2">The sequence shown here is derived from an EMBL/GenBank/DDBJ whole genome shotgun (WGS) entry which is preliminary data.</text>
</comment>